<name>A0A411ECR9_9FLAO</name>
<reference evidence="2 3" key="1">
    <citation type="submission" date="2019-01" db="EMBL/GenBank/DDBJ databases">
        <title>Muriicola soli sp. nov., isolated from soil.</title>
        <authorList>
            <person name="Kang H.J."/>
            <person name="Kim S.B."/>
        </authorList>
    </citation>
    <scope>NUCLEOTIDE SEQUENCE [LARGE SCALE GENOMIC DNA]</scope>
    <source>
        <strain evidence="2 3">MMS17-SY002</strain>
    </source>
</reference>
<dbReference type="InterPro" id="IPR046166">
    <property type="entry name" value="DUF6168"/>
</dbReference>
<dbReference type="Proteomes" id="UP000290889">
    <property type="component" value="Chromosome"/>
</dbReference>
<keyword evidence="1" id="KW-0472">Membrane</keyword>
<dbReference type="EMBL" id="CP035544">
    <property type="protein sequence ID" value="QBA65428.1"/>
    <property type="molecule type" value="Genomic_DNA"/>
</dbReference>
<evidence type="ECO:0000313" key="3">
    <source>
        <dbReference type="Proteomes" id="UP000290889"/>
    </source>
</evidence>
<evidence type="ECO:0000313" key="2">
    <source>
        <dbReference type="EMBL" id="QBA65428.1"/>
    </source>
</evidence>
<accession>A0A411ECR9</accession>
<organism evidence="2 3">
    <name type="scientific">Muriicola soli</name>
    <dbReference type="NCBI Taxonomy" id="2507538"/>
    <lineage>
        <taxon>Bacteria</taxon>
        <taxon>Pseudomonadati</taxon>
        <taxon>Bacteroidota</taxon>
        <taxon>Flavobacteriia</taxon>
        <taxon>Flavobacteriales</taxon>
        <taxon>Flavobacteriaceae</taxon>
        <taxon>Muriicola</taxon>
    </lineage>
</organism>
<feature type="transmembrane region" description="Helical" evidence="1">
    <location>
        <begin position="104"/>
        <end position="123"/>
    </location>
</feature>
<proteinExistence type="predicted"/>
<protein>
    <submittedName>
        <fullName evidence="2">Uncharacterized protein</fullName>
    </submittedName>
</protein>
<dbReference type="Pfam" id="PF19665">
    <property type="entry name" value="DUF6168"/>
    <property type="match status" value="1"/>
</dbReference>
<feature type="transmembrane region" description="Helical" evidence="1">
    <location>
        <begin position="72"/>
        <end position="92"/>
    </location>
</feature>
<gene>
    <name evidence="2" type="ORF">EQY75_13335</name>
</gene>
<evidence type="ECO:0000256" key="1">
    <source>
        <dbReference type="SAM" id="Phobius"/>
    </source>
</evidence>
<keyword evidence="1" id="KW-1133">Transmembrane helix</keyword>
<dbReference type="KEGG" id="mur:EQY75_13335"/>
<keyword evidence="3" id="KW-1185">Reference proteome</keyword>
<dbReference type="RefSeq" id="WP_129606650.1">
    <property type="nucleotide sequence ID" value="NZ_CP035544.1"/>
</dbReference>
<feature type="transmembrane region" description="Helical" evidence="1">
    <location>
        <begin position="40"/>
        <end position="60"/>
    </location>
</feature>
<keyword evidence="1" id="KW-0812">Transmembrane</keyword>
<sequence length="130" mass="15270">MKSQKLLISFLLVLTSTLALALWLHLQFQQYFSIEKWSDMLLLSYLLNLILAAVIFLILFSLRKKFKNQIGFLYMGGSLLKFLVFFVVFYPEYRSDDLLTKSEFAAFFIPYLLCLILETVYTAKILQKET</sequence>
<dbReference type="AlphaFoldDB" id="A0A411ECR9"/>
<dbReference type="OrthoDB" id="1451982at2"/>